<comment type="caution">
    <text evidence="4">The sequence shown here is derived from an EMBL/GenBank/DDBJ whole genome shotgun (WGS) entry which is preliminary data.</text>
</comment>
<dbReference type="PANTHER" id="PTHR43072">
    <property type="entry name" value="N-ACETYLTRANSFERASE"/>
    <property type="match status" value="1"/>
</dbReference>
<proteinExistence type="predicted"/>
<evidence type="ECO:0000256" key="1">
    <source>
        <dbReference type="ARBA" id="ARBA00022679"/>
    </source>
</evidence>
<dbReference type="SUPFAM" id="SSF55729">
    <property type="entry name" value="Acyl-CoA N-acyltransferases (Nat)"/>
    <property type="match status" value="1"/>
</dbReference>
<protein>
    <submittedName>
        <fullName evidence="4">Phosphinothricin acetyltransferase</fullName>
        <ecNumber evidence="4">2.3.1.183</ecNumber>
    </submittedName>
</protein>
<evidence type="ECO:0000256" key="2">
    <source>
        <dbReference type="ARBA" id="ARBA00023315"/>
    </source>
</evidence>
<gene>
    <name evidence="4" type="ORF">QOZ95_005497</name>
</gene>
<feature type="domain" description="N-acetyltransferase" evidence="3">
    <location>
        <begin position="22"/>
        <end position="169"/>
    </location>
</feature>
<organism evidence="4 5">
    <name type="scientific">Paenibacillus brasilensis</name>
    <dbReference type="NCBI Taxonomy" id="128574"/>
    <lineage>
        <taxon>Bacteria</taxon>
        <taxon>Bacillati</taxon>
        <taxon>Bacillota</taxon>
        <taxon>Bacilli</taxon>
        <taxon>Bacillales</taxon>
        <taxon>Paenibacillaceae</taxon>
        <taxon>Paenibacillus</taxon>
    </lineage>
</organism>
<dbReference type="InterPro" id="IPR016181">
    <property type="entry name" value="Acyl_CoA_acyltransferase"/>
</dbReference>
<dbReference type="InterPro" id="IPR000182">
    <property type="entry name" value="GNAT_dom"/>
</dbReference>
<evidence type="ECO:0000313" key="4">
    <source>
        <dbReference type="EMBL" id="MDQ0497278.1"/>
    </source>
</evidence>
<accession>A0ABU0L7J8</accession>
<dbReference type="Proteomes" id="UP001242811">
    <property type="component" value="Unassembled WGS sequence"/>
</dbReference>
<dbReference type="Gene3D" id="3.40.630.30">
    <property type="match status" value="1"/>
</dbReference>
<dbReference type="Pfam" id="PF00583">
    <property type="entry name" value="Acetyltransf_1"/>
    <property type="match status" value="1"/>
</dbReference>
<dbReference type="CDD" id="cd04301">
    <property type="entry name" value="NAT_SF"/>
    <property type="match status" value="1"/>
</dbReference>
<dbReference type="PROSITE" id="PS51186">
    <property type="entry name" value="GNAT"/>
    <property type="match status" value="1"/>
</dbReference>
<evidence type="ECO:0000259" key="3">
    <source>
        <dbReference type="PROSITE" id="PS51186"/>
    </source>
</evidence>
<reference evidence="4 5" key="1">
    <citation type="submission" date="2023-07" db="EMBL/GenBank/DDBJ databases">
        <title>Genomic Encyclopedia of Type Strains, Phase IV (KMG-IV): sequencing the most valuable type-strain genomes for metagenomic binning, comparative biology and taxonomic classification.</title>
        <authorList>
            <person name="Goeker M."/>
        </authorList>
    </citation>
    <scope>NUCLEOTIDE SEQUENCE [LARGE SCALE GENOMIC DNA]</scope>
    <source>
        <strain evidence="4 5">DSM 14914</strain>
    </source>
</reference>
<dbReference type="GO" id="GO:0102971">
    <property type="term" value="F:phosphinothricin N-acetyltransferase activity"/>
    <property type="evidence" value="ECO:0007669"/>
    <property type="project" value="UniProtKB-EC"/>
</dbReference>
<sequence>MGDQHAKIERSNSNLRRSGSYLDIYNQGIEDRIATLETEAKDFNYMVNWFREHQNRYTVLVAESDGIVVGWASLNRYSHRCAYDGVADLSIYVDRTFRSKGVGSTLHSELEKEARKSNFYKIVLFTFPFNENVQRLYRKMGYHEVGIFEKQGVIDGQYIDVMIMEKLINHMR</sequence>
<keyword evidence="1 4" id="KW-0808">Transferase</keyword>
<keyword evidence="2 4" id="KW-0012">Acyltransferase</keyword>
<evidence type="ECO:0000313" key="5">
    <source>
        <dbReference type="Proteomes" id="UP001242811"/>
    </source>
</evidence>
<dbReference type="NCBIfam" id="NF040503">
    <property type="entry name" value="resist_ArsN1a"/>
    <property type="match status" value="1"/>
</dbReference>
<dbReference type="EMBL" id="JAUSWA010000066">
    <property type="protein sequence ID" value="MDQ0497278.1"/>
    <property type="molecule type" value="Genomic_DNA"/>
</dbReference>
<dbReference type="EC" id="2.3.1.183" evidence="4"/>
<keyword evidence="5" id="KW-1185">Reference proteome</keyword>
<name>A0ABU0L7J8_9BACL</name>
<dbReference type="PANTHER" id="PTHR43072:SF23">
    <property type="entry name" value="UPF0039 PROTEIN C11D3.02C"/>
    <property type="match status" value="1"/>
</dbReference>